<accession>I0HJA7</accession>
<dbReference type="PATRIC" id="fig|512565.3.peg.7892"/>
<proteinExistence type="predicted"/>
<organism evidence="2 3">
    <name type="scientific">Actinoplanes missouriensis (strain ATCC 14538 / DSM 43046 / CBS 188.64 / JCM 3121 / NBRC 102363 / NCIMB 12654 / NRRL B-3342 / UNCC 431)</name>
    <dbReference type="NCBI Taxonomy" id="512565"/>
    <lineage>
        <taxon>Bacteria</taxon>
        <taxon>Bacillati</taxon>
        <taxon>Actinomycetota</taxon>
        <taxon>Actinomycetes</taxon>
        <taxon>Micromonosporales</taxon>
        <taxon>Micromonosporaceae</taxon>
        <taxon>Actinoplanes</taxon>
    </lineage>
</organism>
<gene>
    <name evidence="2" type="ordered locus">AMIS_78740</name>
</gene>
<name>I0HJA7_ACTM4</name>
<dbReference type="AlphaFoldDB" id="I0HJA7"/>
<feature type="compositionally biased region" description="Pro residues" evidence="1">
    <location>
        <begin position="190"/>
        <end position="208"/>
    </location>
</feature>
<keyword evidence="3" id="KW-1185">Reference proteome</keyword>
<dbReference type="STRING" id="512565.AMIS_78740"/>
<dbReference type="KEGG" id="ams:AMIS_78740"/>
<feature type="compositionally biased region" description="Low complexity" evidence="1">
    <location>
        <begin position="235"/>
        <end position="250"/>
    </location>
</feature>
<evidence type="ECO:0000313" key="3">
    <source>
        <dbReference type="Proteomes" id="UP000007882"/>
    </source>
</evidence>
<dbReference type="Proteomes" id="UP000007882">
    <property type="component" value="Chromosome"/>
</dbReference>
<feature type="compositionally biased region" description="Basic and acidic residues" evidence="1">
    <location>
        <begin position="151"/>
        <end position="161"/>
    </location>
</feature>
<feature type="compositionally biased region" description="Basic and acidic residues" evidence="1">
    <location>
        <begin position="341"/>
        <end position="353"/>
    </location>
</feature>
<sequence length="353" mass="37779">MRTVTVRGGLDDALDKLARRDELRRRASGETPGTPPAVTELVEAIAAVISRHPELGVTVGVEGAGDPVLLHFGFADGVVQVSADNTVATRAAEAAPKHADFEIDVDAEPVYEATPAYEAPQAYEPPPAYEAPLAYEAPQPYEEPQPYEAPRASRDDQDRFGPTDFDYEEPPTAERPFVSPATPFVEQYPEPVPHPFAATPPPPVPPQTPFQYGSAHGYGEPPHSAPPFQPESSYAPTQAAPEPAQSSPQPAFIPPQPAPAFAAPQPAQPQPAQPQPAQPQPAQPQFAQPQPAPSHSAQHEPAQPEHAAQPGFPPPLAKPIPLQVERPEETEQAARRLAALLRDDPTLLDAPHD</sequence>
<feature type="region of interest" description="Disordered" evidence="1">
    <location>
        <begin position="140"/>
        <end position="353"/>
    </location>
</feature>
<dbReference type="EMBL" id="AP012319">
    <property type="protein sequence ID" value="BAL93094.1"/>
    <property type="molecule type" value="Genomic_DNA"/>
</dbReference>
<feature type="compositionally biased region" description="Low complexity" evidence="1">
    <location>
        <begin position="283"/>
        <end position="296"/>
    </location>
</feature>
<reference evidence="2 3" key="1">
    <citation type="submission" date="2012-02" db="EMBL/GenBank/DDBJ databases">
        <title>Complete genome sequence of Actinoplanes missouriensis 431 (= NBRC 102363).</title>
        <authorList>
            <person name="Ohnishi Y."/>
            <person name="Ishikawa J."/>
            <person name="Sekine M."/>
            <person name="Hosoyama A."/>
            <person name="Harada T."/>
            <person name="Narita H."/>
            <person name="Hata T."/>
            <person name="Konno Y."/>
            <person name="Tutikane K."/>
            <person name="Fujita N."/>
            <person name="Horinouchi S."/>
            <person name="Hayakawa M."/>
        </authorList>
    </citation>
    <scope>NUCLEOTIDE SEQUENCE [LARGE SCALE GENOMIC DNA]</scope>
    <source>
        <strain evidence="3">ATCC 14538 / DSM 43046 / CBS 188.64 / JCM 3121 / NBRC 102363 / NCIMB 12654 / NRRL B-3342 / UNCC 431</strain>
    </source>
</reference>
<feature type="compositionally biased region" description="Low complexity" evidence="1">
    <location>
        <begin position="140"/>
        <end position="150"/>
    </location>
</feature>
<dbReference type="HOGENOM" id="CLU_784434_0_0_11"/>
<feature type="compositionally biased region" description="Pro residues" evidence="1">
    <location>
        <begin position="266"/>
        <end position="282"/>
    </location>
</feature>
<evidence type="ECO:0000313" key="2">
    <source>
        <dbReference type="EMBL" id="BAL93094.1"/>
    </source>
</evidence>
<protein>
    <submittedName>
        <fullName evidence="2">Uncharacterized protein</fullName>
    </submittedName>
</protein>
<evidence type="ECO:0000256" key="1">
    <source>
        <dbReference type="SAM" id="MobiDB-lite"/>
    </source>
</evidence>
<feature type="compositionally biased region" description="Basic and acidic residues" evidence="1">
    <location>
        <begin position="325"/>
        <end position="334"/>
    </location>
</feature>